<evidence type="ECO:0000313" key="3">
    <source>
        <dbReference type="EMBL" id="KAH0963788.1"/>
    </source>
</evidence>
<evidence type="ECO:0000313" key="4">
    <source>
        <dbReference type="Proteomes" id="UP000824596"/>
    </source>
</evidence>
<feature type="domain" description="Zn(2)-C6 fungal-type" evidence="2">
    <location>
        <begin position="6"/>
        <end position="36"/>
    </location>
</feature>
<keyword evidence="4" id="KW-1185">Reference proteome</keyword>
<reference evidence="3" key="1">
    <citation type="submission" date="2021-09" db="EMBL/GenBank/DDBJ databases">
        <title>A high-quality genome of the endoparasitic fungus Hirsutella rhossiliensis with a comparison of Hirsutella genomes reveals transposable elements contributing to genome size variation.</title>
        <authorList>
            <person name="Lin R."/>
            <person name="Jiao Y."/>
            <person name="Sun X."/>
            <person name="Ling J."/>
            <person name="Xie B."/>
            <person name="Cheng X."/>
        </authorList>
    </citation>
    <scope>NUCLEOTIDE SEQUENCE</scope>
    <source>
        <strain evidence="3">HR02</strain>
    </source>
</reference>
<dbReference type="PROSITE" id="PS50048">
    <property type="entry name" value="ZN2_CY6_FUNGAL_2"/>
    <property type="match status" value="1"/>
</dbReference>
<dbReference type="GeneID" id="68353345"/>
<dbReference type="GO" id="GO:0045944">
    <property type="term" value="P:positive regulation of transcription by RNA polymerase II"/>
    <property type="evidence" value="ECO:0007669"/>
    <property type="project" value="TreeGrafter"/>
</dbReference>
<evidence type="ECO:0000259" key="2">
    <source>
        <dbReference type="PROSITE" id="PS50048"/>
    </source>
</evidence>
<evidence type="ECO:0000256" key="1">
    <source>
        <dbReference type="ARBA" id="ARBA00023242"/>
    </source>
</evidence>
<dbReference type="EMBL" id="JAIZPD010000004">
    <property type="protein sequence ID" value="KAH0963788.1"/>
    <property type="molecule type" value="Genomic_DNA"/>
</dbReference>
<dbReference type="GO" id="GO:0008270">
    <property type="term" value="F:zinc ion binding"/>
    <property type="evidence" value="ECO:0007669"/>
    <property type="project" value="InterPro"/>
</dbReference>
<dbReference type="SUPFAM" id="SSF57701">
    <property type="entry name" value="Zn2/Cys6 DNA-binding domain"/>
    <property type="match status" value="1"/>
</dbReference>
<gene>
    <name evidence="3" type="ORF">HRG_04216</name>
</gene>
<accession>A0A9P8MWW8</accession>
<name>A0A9P8MWW8_9HYPO</name>
<dbReference type="PANTHER" id="PTHR37534">
    <property type="entry name" value="TRANSCRIPTIONAL ACTIVATOR PROTEIN UGA3"/>
    <property type="match status" value="1"/>
</dbReference>
<dbReference type="Proteomes" id="UP000824596">
    <property type="component" value="Unassembled WGS sequence"/>
</dbReference>
<sequence>MRSYSGCLTCRQRKLKCDESKPLCDNCRRSSRECVFLDRSIFRGFESQPSSGCKGLFADSQVWLEVPPRLTFIHVHDSYEVESPPPLLHQQSETEISPPASAGVLASLISSTAQANGWMSLILEPTSLTKPLSWRQQGHS</sequence>
<dbReference type="OrthoDB" id="648861at2759"/>
<dbReference type="RefSeq" id="XP_044721301.1">
    <property type="nucleotide sequence ID" value="XM_044862687.1"/>
</dbReference>
<comment type="caution">
    <text evidence="3">The sequence shown here is derived from an EMBL/GenBank/DDBJ whole genome shotgun (WGS) entry which is preliminary data.</text>
</comment>
<organism evidence="3 4">
    <name type="scientific">Hirsutella rhossiliensis</name>
    <dbReference type="NCBI Taxonomy" id="111463"/>
    <lineage>
        <taxon>Eukaryota</taxon>
        <taxon>Fungi</taxon>
        <taxon>Dikarya</taxon>
        <taxon>Ascomycota</taxon>
        <taxon>Pezizomycotina</taxon>
        <taxon>Sordariomycetes</taxon>
        <taxon>Hypocreomycetidae</taxon>
        <taxon>Hypocreales</taxon>
        <taxon>Ophiocordycipitaceae</taxon>
        <taxon>Hirsutella</taxon>
    </lineage>
</organism>
<dbReference type="PROSITE" id="PS00463">
    <property type="entry name" value="ZN2_CY6_FUNGAL_1"/>
    <property type="match status" value="1"/>
</dbReference>
<dbReference type="Pfam" id="PF00172">
    <property type="entry name" value="Zn_clus"/>
    <property type="match status" value="1"/>
</dbReference>
<dbReference type="SMART" id="SM00066">
    <property type="entry name" value="GAL4"/>
    <property type="match status" value="1"/>
</dbReference>
<dbReference type="GO" id="GO:0005634">
    <property type="term" value="C:nucleus"/>
    <property type="evidence" value="ECO:0007669"/>
    <property type="project" value="TreeGrafter"/>
</dbReference>
<dbReference type="GO" id="GO:0000981">
    <property type="term" value="F:DNA-binding transcription factor activity, RNA polymerase II-specific"/>
    <property type="evidence" value="ECO:0007669"/>
    <property type="project" value="InterPro"/>
</dbReference>
<dbReference type="PANTHER" id="PTHR37534:SF9">
    <property type="entry name" value="ZN(II)2CYS6 TRANSCRIPTION FACTOR (EUROFUNG)"/>
    <property type="match status" value="1"/>
</dbReference>
<dbReference type="GO" id="GO:0000976">
    <property type="term" value="F:transcription cis-regulatory region binding"/>
    <property type="evidence" value="ECO:0007669"/>
    <property type="project" value="TreeGrafter"/>
</dbReference>
<dbReference type="CDD" id="cd00067">
    <property type="entry name" value="GAL4"/>
    <property type="match status" value="1"/>
</dbReference>
<dbReference type="AlphaFoldDB" id="A0A9P8MWW8"/>
<proteinExistence type="predicted"/>
<keyword evidence="1" id="KW-0539">Nucleus</keyword>
<dbReference type="Gene3D" id="4.10.240.10">
    <property type="entry name" value="Zn(2)-C6 fungal-type DNA-binding domain"/>
    <property type="match status" value="1"/>
</dbReference>
<dbReference type="InterPro" id="IPR036864">
    <property type="entry name" value="Zn2-C6_fun-type_DNA-bd_sf"/>
</dbReference>
<dbReference type="InterPro" id="IPR001138">
    <property type="entry name" value="Zn2Cys6_DnaBD"/>
</dbReference>
<protein>
    <submittedName>
        <fullName evidence="3">Fungal zn(2)-Cys(6) binuclear cluster domain-containing protein</fullName>
    </submittedName>
</protein>